<evidence type="ECO:0000256" key="2">
    <source>
        <dbReference type="ARBA" id="ARBA00022741"/>
    </source>
</evidence>
<evidence type="ECO:0000256" key="5">
    <source>
        <dbReference type="PROSITE-ProRule" id="PRU10141"/>
    </source>
</evidence>
<proteinExistence type="predicted"/>
<reference evidence="8 9" key="1">
    <citation type="submission" date="2021-02" db="EMBL/GenBank/DDBJ databases">
        <title>De Novo genome assembly of isolated myxobacteria.</title>
        <authorList>
            <person name="Stevens D.C."/>
        </authorList>
    </citation>
    <scope>NUCLEOTIDE SEQUENCE [LARGE SCALE GENOMIC DNA]</scope>
    <source>
        <strain evidence="8 9">ATCC 29039</strain>
    </source>
</reference>
<keyword evidence="3 8" id="KW-0418">Kinase</keyword>
<dbReference type="SMART" id="SM00220">
    <property type="entry name" value="S_TKc"/>
    <property type="match status" value="1"/>
</dbReference>
<keyword evidence="8" id="KW-0723">Serine/threonine-protein kinase</keyword>
<dbReference type="Proteomes" id="UP000664052">
    <property type="component" value="Unassembled WGS sequence"/>
</dbReference>
<evidence type="ECO:0000256" key="4">
    <source>
        <dbReference type="ARBA" id="ARBA00022840"/>
    </source>
</evidence>
<feature type="compositionally biased region" description="Acidic residues" evidence="6">
    <location>
        <begin position="385"/>
        <end position="398"/>
    </location>
</feature>
<keyword evidence="4 5" id="KW-0067">ATP-binding</keyword>
<dbReference type="CDD" id="cd14014">
    <property type="entry name" value="STKc_PknB_like"/>
    <property type="match status" value="1"/>
</dbReference>
<dbReference type="InterPro" id="IPR011009">
    <property type="entry name" value="Kinase-like_dom_sf"/>
</dbReference>
<name>A0ABS3D4T7_9BACT</name>
<dbReference type="InterPro" id="IPR008271">
    <property type="entry name" value="Ser/Thr_kinase_AS"/>
</dbReference>
<evidence type="ECO:0000313" key="8">
    <source>
        <dbReference type="EMBL" id="MBN8226669.1"/>
    </source>
</evidence>
<dbReference type="Pfam" id="PF00069">
    <property type="entry name" value="Pkinase"/>
    <property type="match status" value="1"/>
</dbReference>
<dbReference type="Gene3D" id="1.10.510.10">
    <property type="entry name" value="Transferase(Phosphotransferase) domain 1"/>
    <property type="match status" value="1"/>
</dbReference>
<keyword evidence="2 5" id="KW-0547">Nucleotide-binding</keyword>
<dbReference type="InterPro" id="IPR017441">
    <property type="entry name" value="Protein_kinase_ATP_BS"/>
</dbReference>
<keyword evidence="9" id="KW-1185">Reference proteome</keyword>
<evidence type="ECO:0000256" key="3">
    <source>
        <dbReference type="ARBA" id="ARBA00022777"/>
    </source>
</evidence>
<evidence type="ECO:0000259" key="7">
    <source>
        <dbReference type="PROSITE" id="PS50011"/>
    </source>
</evidence>
<feature type="compositionally biased region" description="Low complexity" evidence="6">
    <location>
        <begin position="1"/>
        <end position="23"/>
    </location>
</feature>
<gene>
    <name evidence="8" type="ORF">JYK02_04015</name>
</gene>
<evidence type="ECO:0000313" key="9">
    <source>
        <dbReference type="Proteomes" id="UP000664052"/>
    </source>
</evidence>
<dbReference type="InterPro" id="IPR000719">
    <property type="entry name" value="Prot_kinase_dom"/>
</dbReference>
<feature type="domain" description="Protein kinase" evidence="7">
    <location>
        <begin position="36"/>
        <end position="299"/>
    </location>
</feature>
<protein>
    <submittedName>
        <fullName evidence="8">Serine/threonine protein kinase</fullName>
    </submittedName>
</protein>
<feature type="region of interest" description="Disordered" evidence="6">
    <location>
        <begin position="383"/>
        <end position="469"/>
    </location>
</feature>
<dbReference type="EMBL" id="JAFIMU010000002">
    <property type="protein sequence ID" value="MBN8226669.1"/>
    <property type="molecule type" value="Genomic_DNA"/>
</dbReference>
<feature type="region of interest" description="Disordered" evidence="6">
    <location>
        <begin position="1"/>
        <end position="26"/>
    </location>
</feature>
<organism evidence="8 9">
    <name type="scientific">Corallococcus macrosporus</name>
    <dbReference type="NCBI Taxonomy" id="35"/>
    <lineage>
        <taxon>Bacteria</taxon>
        <taxon>Pseudomonadati</taxon>
        <taxon>Myxococcota</taxon>
        <taxon>Myxococcia</taxon>
        <taxon>Myxococcales</taxon>
        <taxon>Cystobacterineae</taxon>
        <taxon>Myxococcaceae</taxon>
        <taxon>Corallococcus</taxon>
    </lineage>
</organism>
<feature type="binding site" evidence="5">
    <location>
        <position position="65"/>
    </location>
    <ligand>
        <name>ATP</name>
        <dbReference type="ChEBI" id="CHEBI:30616"/>
    </ligand>
</feature>
<evidence type="ECO:0000256" key="1">
    <source>
        <dbReference type="ARBA" id="ARBA00022679"/>
    </source>
</evidence>
<feature type="compositionally biased region" description="Basic and acidic residues" evidence="6">
    <location>
        <begin position="399"/>
        <end position="414"/>
    </location>
</feature>
<evidence type="ECO:0000256" key="6">
    <source>
        <dbReference type="SAM" id="MobiDB-lite"/>
    </source>
</evidence>
<dbReference type="SUPFAM" id="SSF56112">
    <property type="entry name" value="Protein kinase-like (PK-like)"/>
    <property type="match status" value="1"/>
</dbReference>
<accession>A0ABS3D4T7</accession>
<dbReference type="PROSITE" id="PS00107">
    <property type="entry name" value="PROTEIN_KINASE_ATP"/>
    <property type="match status" value="1"/>
</dbReference>
<dbReference type="PANTHER" id="PTHR43289:SF6">
    <property type="entry name" value="SERINE_THREONINE-PROTEIN KINASE NEKL-3"/>
    <property type="match status" value="1"/>
</dbReference>
<dbReference type="PROSITE" id="PS50011">
    <property type="entry name" value="PROTEIN_KINASE_DOM"/>
    <property type="match status" value="1"/>
</dbReference>
<dbReference type="GO" id="GO:0004674">
    <property type="term" value="F:protein serine/threonine kinase activity"/>
    <property type="evidence" value="ECO:0007669"/>
    <property type="project" value="UniProtKB-KW"/>
</dbReference>
<dbReference type="PANTHER" id="PTHR43289">
    <property type="entry name" value="MITOGEN-ACTIVATED PROTEIN KINASE KINASE KINASE 20-RELATED"/>
    <property type="match status" value="1"/>
</dbReference>
<dbReference type="PROSITE" id="PS00108">
    <property type="entry name" value="PROTEIN_KINASE_ST"/>
    <property type="match status" value="1"/>
</dbReference>
<dbReference type="Gene3D" id="3.30.200.20">
    <property type="entry name" value="Phosphorylase Kinase, domain 1"/>
    <property type="match status" value="1"/>
</dbReference>
<sequence length="505" mass="54336">MKNPNSSRSGARPAAKPSSRASAPPDPLLGMQLGEFVIQERIGAGGMGVVYRAEHPLIGKQAAIKVMRMELVSQQQVQRLLLEARAVNAVRHPGIIDIFGFGTLPDERPYVTMELLQGRPLSDFVRGKRRMDLESVVWVMDQMLAALGAAHRAGVVHRDLKPANVFIVEAPETPVAVKLVDFGIAKLLESRDNPLTADGLVLGTPEFMSPEQIRGDTVVGPATDLYAAGVMMFQLLTGVRPFQGESVQVMFAHLEQSPPLPSSHLAGLPKEVDALVLQLLAKNPASRPHSAEAVRQQLKRIPLRSAPHAPSVAKPEPVPPTGDSLTPSTREALKAIRQPPGIGWALLGALVLLSVGAGVIRLRAVPPPPPVEIPVVSVIHMADAGPDEPDAGPDEPDAGPDKPDAGPDKSDGGRRPPKPPGPKKTPKPSTSLEAQQNKLLGQISAFVATMRKRNGGRDPMSNRDSQEQLDIMDSISKAKTQMDLELSQQKLDAWKRRLEQRFPAP</sequence>
<feature type="region of interest" description="Disordered" evidence="6">
    <location>
        <begin position="305"/>
        <end position="327"/>
    </location>
</feature>
<comment type="caution">
    <text evidence="8">The sequence shown here is derived from an EMBL/GenBank/DDBJ whole genome shotgun (WGS) entry which is preliminary data.</text>
</comment>
<keyword evidence="1" id="KW-0808">Transferase</keyword>